<evidence type="ECO:0000313" key="3">
    <source>
        <dbReference type="Proteomes" id="UP000011021"/>
    </source>
</evidence>
<dbReference type="RefSeq" id="WP_005672284.1">
    <property type="nucleotide sequence ID" value="NZ_CP146288.1"/>
</dbReference>
<dbReference type="Proteomes" id="UP000011021">
    <property type="component" value="Unassembled WGS sequence"/>
</dbReference>
<dbReference type="Gene3D" id="1.20.1270.360">
    <property type="match status" value="1"/>
</dbReference>
<dbReference type="eggNOG" id="ENOG5032R4T">
    <property type="taxonomic scope" value="Bacteria"/>
</dbReference>
<accession>E7RTV0</accession>
<dbReference type="InterPro" id="IPR030913">
    <property type="entry name" value="Csp1_Cys_rich"/>
</dbReference>
<feature type="chain" id="PRO_5003224013" evidence="1">
    <location>
        <begin position="25"/>
        <end position="155"/>
    </location>
</feature>
<dbReference type="AlphaFoldDB" id="E7RTV0"/>
<reference evidence="2 3" key="1">
    <citation type="submission" date="2010-12" db="EMBL/GenBank/DDBJ databases">
        <authorList>
            <person name="Muzny D."/>
            <person name="Qin X."/>
            <person name="Deng J."/>
            <person name="Jiang H."/>
            <person name="Liu Y."/>
            <person name="Qu J."/>
            <person name="Song X.-Z."/>
            <person name="Zhang L."/>
            <person name="Thornton R."/>
            <person name="Coyle M."/>
            <person name="Francisco L."/>
            <person name="Jackson L."/>
            <person name="Javaid M."/>
            <person name="Korchina V."/>
            <person name="Kovar C."/>
            <person name="Mata R."/>
            <person name="Mathew T."/>
            <person name="Ngo R."/>
            <person name="Nguyen L."/>
            <person name="Nguyen N."/>
            <person name="Okwuonu G."/>
            <person name="Ongeri F."/>
            <person name="Pham C."/>
            <person name="Simmons D."/>
            <person name="Wilczek-Boney K."/>
            <person name="Hale W."/>
            <person name="Jakkamsetti A."/>
            <person name="Pham P."/>
            <person name="Ruth R."/>
            <person name="San Lucas F."/>
            <person name="Warren J."/>
            <person name="Zhang J."/>
            <person name="Zhao Z."/>
            <person name="Zhou C."/>
            <person name="Zhu D."/>
            <person name="Lee S."/>
            <person name="Bess C."/>
            <person name="Blankenburg K."/>
            <person name="Forbes L."/>
            <person name="Fu Q."/>
            <person name="Gubbala S."/>
            <person name="Hirani K."/>
            <person name="Jayaseelan J.C."/>
            <person name="Lara F."/>
            <person name="Munidasa M."/>
            <person name="Palculict T."/>
            <person name="Patil S."/>
            <person name="Pu L.-L."/>
            <person name="Saada N."/>
            <person name="Tang L."/>
            <person name="Weissenberger G."/>
            <person name="Zhu Y."/>
            <person name="Hemphill L."/>
            <person name="Shang Y."/>
            <person name="Youmans B."/>
            <person name="Ayvaz T."/>
            <person name="Ross M."/>
            <person name="Santibanez J."/>
            <person name="Aqrawi P."/>
            <person name="Gross S."/>
            <person name="Joshi V."/>
            <person name="Fowler G."/>
            <person name="Nazareth L."/>
            <person name="Reid J."/>
            <person name="Worley K."/>
            <person name="Petrosino J."/>
            <person name="Highlander S."/>
            <person name="Gibbs R."/>
        </authorList>
    </citation>
    <scope>NUCLEOTIDE SEQUENCE [LARGE SCALE GENOMIC DNA]</scope>
    <source>
        <strain evidence="2 3">ATCC 51599</strain>
    </source>
</reference>
<sequence length="155" mass="16134">MDRRSFIGSTAVASLASLPLAAAAAEHNHGAHAHGKHAAAPSAPNLYAGALAAAGECITHAEVCLNHCLNLLGEGDQSMAACSKAVNQMLALCKSLQSLAAQRSPLTPLQAKICIEACKQCADACKEHIDHHAECKDCYESCLKCVEACEKIAVK</sequence>
<dbReference type="EMBL" id="AEQP01000001">
    <property type="protein sequence ID" value="EFV96186.1"/>
    <property type="molecule type" value="Genomic_DNA"/>
</dbReference>
<organism evidence="2 3">
    <name type="scientific">Lautropia mirabilis ATCC 51599</name>
    <dbReference type="NCBI Taxonomy" id="887898"/>
    <lineage>
        <taxon>Bacteria</taxon>
        <taxon>Pseudomonadati</taxon>
        <taxon>Pseudomonadota</taxon>
        <taxon>Betaproteobacteria</taxon>
        <taxon>Burkholderiales</taxon>
        <taxon>Burkholderiaceae</taxon>
        <taxon>Lautropia</taxon>
    </lineage>
</organism>
<feature type="signal peptide" evidence="1">
    <location>
        <begin position="1"/>
        <end position="24"/>
    </location>
</feature>
<keyword evidence="1" id="KW-0732">Signal</keyword>
<evidence type="ECO:0000256" key="1">
    <source>
        <dbReference type="SAM" id="SignalP"/>
    </source>
</evidence>
<dbReference type="STRING" id="887898.HMPREF0551_0369"/>
<dbReference type="InterPro" id="IPR005560">
    <property type="entry name" value="Csp_YhjQ"/>
</dbReference>
<evidence type="ECO:0000313" key="2">
    <source>
        <dbReference type="EMBL" id="EFV96186.1"/>
    </source>
</evidence>
<dbReference type="PANTHER" id="PTHR37310">
    <property type="entry name" value="CYTOPLASMIC PROTEIN-RELATED"/>
    <property type="match status" value="1"/>
</dbReference>
<dbReference type="HOGENOM" id="CLU_1766581_0_0_4"/>
<keyword evidence="3" id="KW-1185">Reference proteome</keyword>
<comment type="caution">
    <text evidence="2">The sequence shown here is derived from an EMBL/GenBank/DDBJ whole genome shotgun (WGS) entry which is preliminary data.</text>
</comment>
<name>E7RTV0_9BURK</name>
<gene>
    <name evidence="2" type="ORF">HMPREF0551_0369</name>
</gene>
<dbReference type="Pfam" id="PF03860">
    <property type="entry name" value="Csp"/>
    <property type="match status" value="1"/>
</dbReference>
<dbReference type="PANTHER" id="PTHR37310:SF1">
    <property type="entry name" value="CYTOPLASMIC PROTEIN"/>
    <property type="match status" value="1"/>
</dbReference>
<proteinExistence type="predicted"/>
<dbReference type="NCBIfam" id="TIGR04401">
    <property type="entry name" value="TAT_Cys_rich"/>
    <property type="match status" value="1"/>
</dbReference>
<protein>
    <submittedName>
        <fullName evidence="2">Tat pathway signal sequence domain protein</fullName>
    </submittedName>
</protein>